<protein>
    <submittedName>
        <fullName evidence="1">Uncharacterized protein</fullName>
    </submittedName>
</protein>
<dbReference type="RefSeq" id="WP_051796613.1">
    <property type="nucleotide sequence ID" value="NZ_QHKI01000113.1"/>
</dbReference>
<dbReference type="AlphaFoldDB" id="A0A428Y2D8"/>
<gene>
    <name evidence="1" type="ORF">DMH04_53825</name>
</gene>
<comment type="caution">
    <text evidence="1">The sequence shown here is derived from an EMBL/GenBank/DDBJ whole genome shotgun (WGS) entry which is preliminary data.</text>
</comment>
<organism evidence="1 2">
    <name type="scientific">Kibdelosporangium aridum</name>
    <dbReference type="NCBI Taxonomy" id="2030"/>
    <lineage>
        <taxon>Bacteria</taxon>
        <taxon>Bacillati</taxon>
        <taxon>Actinomycetota</taxon>
        <taxon>Actinomycetes</taxon>
        <taxon>Pseudonocardiales</taxon>
        <taxon>Pseudonocardiaceae</taxon>
        <taxon>Kibdelosporangium</taxon>
    </lineage>
</organism>
<dbReference type="EMBL" id="QHKI01000113">
    <property type="protein sequence ID" value="RSM61741.1"/>
    <property type="molecule type" value="Genomic_DNA"/>
</dbReference>
<evidence type="ECO:0000313" key="1">
    <source>
        <dbReference type="EMBL" id="RSM61741.1"/>
    </source>
</evidence>
<sequence>MTQRLRVGFPPGGPQLLVDHGSGLGLAQPHAARRPNGALDNVVPLNRSQSLALRFKSGKSGVVLLLGPAESLLGLECEVERGLQVGAGLGDDGLGLLASFGL</sequence>
<accession>A0A428Y2D8</accession>
<name>A0A428Y2D8_KIBAR</name>
<evidence type="ECO:0000313" key="2">
    <source>
        <dbReference type="Proteomes" id="UP000287547"/>
    </source>
</evidence>
<dbReference type="Proteomes" id="UP000287547">
    <property type="component" value="Unassembled WGS sequence"/>
</dbReference>
<reference evidence="1 2" key="1">
    <citation type="submission" date="2018-05" db="EMBL/GenBank/DDBJ databases">
        <title>Evolution of GPA BGCs.</title>
        <authorList>
            <person name="Waglechner N."/>
            <person name="Wright G.D."/>
        </authorList>
    </citation>
    <scope>NUCLEOTIDE SEQUENCE [LARGE SCALE GENOMIC DNA]</scope>
    <source>
        <strain evidence="1 2">A82846</strain>
    </source>
</reference>
<proteinExistence type="predicted"/>